<dbReference type="Gene3D" id="3.40.720.10">
    <property type="entry name" value="Alkaline Phosphatase, subunit A"/>
    <property type="match status" value="1"/>
</dbReference>
<reference evidence="8" key="1">
    <citation type="journal article" date="2021" name="PeerJ">
        <title>Extensive microbial diversity within the chicken gut microbiome revealed by metagenomics and culture.</title>
        <authorList>
            <person name="Gilroy R."/>
            <person name="Ravi A."/>
            <person name="Getino M."/>
            <person name="Pursley I."/>
            <person name="Horton D.L."/>
            <person name="Alikhan N.F."/>
            <person name="Baker D."/>
            <person name="Gharbi K."/>
            <person name="Hall N."/>
            <person name="Watson M."/>
            <person name="Adriaenssens E.M."/>
            <person name="Foster-Nyarko E."/>
            <person name="Jarju S."/>
            <person name="Secka A."/>
            <person name="Antonio M."/>
            <person name="Oren A."/>
            <person name="Chaudhuri R.R."/>
            <person name="La Ragione R."/>
            <person name="Hildebrand F."/>
            <person name="Pallen M.J."/>
        </authorList>
    </citation>
    <scope>NUCLEOTIDE SEQUENCE</scope>
    <source>
        <strain evidence="8">2189</strain>
    </source>
</reference>
<dbReference type="PANTHER" id="PTHR21110:SF0">
    <property type="entry name" value="PHOSPHOPENTOMUTASE"/>
    <property type="match status" value="1"/>
</dbReference>
<evidence type="ECO:0000313" key="9">
    <source>
        <dbReference type="Proteomes" id="UP000886847"/>
    </source>
</evidence>
<feature type="binding site" evidence="5">
    <location>
        <position position="289"/>
    </location>
    <ligand>
        <name>Mn(2+)</name>
        <dbReference type="ChEBI" id="CHEBI:29035"/>
        <label>2</label>
    </ligand>
</feature>
<dbReference type="NCBIfam" id="NF003766">
    <property type="entry name" value="PRK05362.1"/>
    <property type="match status" value="1"/>
</dbReference>
<dbReference type="InterPro" id="IPR010045">
    <property type="entry name" value="DeoB"/>
</dbReference>
<comment type="pathway">
    <text evidence="5">Carbohydrate degradation; 2-deoxy-D-ribose 1-phosphate degradation; D-glyceraldehyde 3-phosphate and acetaldehyde from 2-deoxy-alpha-D-ribose 1-phosphate: step 1/2.</text>
</comment>
<comment type="similarity">
    <text evidence="1 5">Belongs to the phosphopentomutase family.</text>
</comment>
<dbReference type="AlphaFoldDB" id="A0A9D2AVW9"/>
<dbReference type="GO" id="GO:0030145">
    <property type="term" value="F:manganese ion binding"/>
    <property type="evidence" value="ECO:0007669"/>
    <property type="project" value="UniProtKB-UniRule"/>
</dbReference>
<dbReference type="GO" id="GO:0006018">
    <property type="term" value="P:2-deoxyribose 1-phosphate catabolic process"/>
    <property type="evidence" value="ECO:0007669"/>
    <property type="project" value="UniProtKB-UniRule"/>
</dbReference>
<dbReference type="GO" id="GO:0043094">
    <property type="term" value="P:metabolic compound salvage"/>
    <property type="evidence" value="ECO:0007669"/>
    <property type="project" value="UniProtKB-UniRule"/>
</dbReference>
<dbReference type="SUPFAM" id="SSF53649">
    <property type="entry name" value="Alkaline phosphatase-like"/>
    <property type="match status" value="1"/>
</dbReference>
<evidence type="ECO:0000256" key="6">
    <source>
        <dbReference type="NCBIfam" id="TIGR01696"/>
    </source>
</evidence>
<dbReference type="Pfam" id="PF01676">
    <property type="entry name" value="Metalloenzyme"/>
    <property type="match status" value="1"/>
</dbReference>
<dbReference type="NCBIfam" id="TIGR01696">
    <property type="entry name" value="deoB"/>
    <property type="match status" value="1"/>
</dbReference>
<evidence type="ECO:0000256" key="4">
    <source>
        <dbReference type="ARBA" id="ARBA00023235"/>
    </source>
</evidence>
<dbReference type="GO" id="GO:0008973">
    <property type="term" value="F:phosphopentomutase activity"/>
    <property type="evidence" value="ECO:0007669"/>
    <property type="project" value="UniProtKB-UniRule"/>
</dbReference>
<dbReference type="PANTHER" id="PTHR21110">
    <property type="entry name" value="PHOSPHOPENTOMUTASE"/>
    <property type="match status" value="1"/>
</dbReference>
<dbReference type="GO" id="GO:0000287">
    <property type="term" value="F:magnesium ion binding"/>
    <property type="evidence" value="ECO:0007669"/>
    <property type="project" value="UniProtKB-UniRule"/>
</dbReference>
<comment type="cofactor">
    <cofactor evidence="5">
        <name>Mn(2+)</name>
        <dbReference type="ChEBI" id="CHEBI:29035"/>
    </cofactor>
    <text evidence="5">Binds 2 manganese ions.</text>
</comment>
<dbReference type="EMBL" id="DXEW01000035">
    <property type="protein sequence ID" value="HIX51056.1"/>
    <property type="molecule type" value="Genomic_DNA"/>
</dbReference>
<dbReference type="PIRSF" id="PIRSF001491">
    <property type="entry name" value="Ppentomutase"/>
    <property type="match status" value="1"/>
</dbReference>
<proteinExistence type="inferred from homology"/>
<accession>A0A9D2AVW9</accession>
<dbReference type="GO" id="GO:0009117">
    <property type="term" value="P:nucleotide metabolic process"/>
    <property type="evidence" value="ECO:0007669"/>
    <property type="project" value="UniProtKB-UniRule"/>
</dbReference>
<dbReference type="InterPro" id="IPR006124">
    <property type="entry name" value="Metalloenzyme"/>
</dbReference>
<dbReference type="GO" id="GO:0005829">
    <property type="term" value="C:cytosol"/>
    <property type="evidence" value="ECO:0007669"/>
    <property type="project" value="TreeGrafter"/>
</dbReference>
<feature type="binding site" evidence="5">
    <location>
        <position position="284"/>
    </location>
    <ligand>
        <name>Mn(2+)</name>
        <dbReference type="ChEBI" id="CHEBI:29035"/>
        <label>2</label>
    </ligand>
</feature>
<feature type="domain" description="Metalloenzyme" evidence="7">
    <location>
        <begin position="1"/>
        <end position="376"/>
    </location>
</feature>
<comment type="function">
    <text evidence="5">Isomerase that catalyzes the conversion of deoxy-ribose 1-phosphate (dRib-1-P) and ribose 1-phosphate (Rib-1-P) to deoxy-ribose 5-phosphate (dRib-5-P) and ribose 5-phosphate (Rib-5-P), respectively.</text>
</comment>
<sequence length="388" mass="42602">MRVFLMVIDGFGIGEMPDAALFGDEGSDTYGHVVAATRIRLPHLAALGLNNICGIGPAAAQFRVPAPNAAYGRMSEKTFAKDTTAGHYELAGLVMQKPFRVFPNGFPEDIVRDLEKATGVLFMGNEVASGTEIIQRLGEEHLRTGKIILYTSQDSVMQIASDTSVLPLTKLYDVCEAARAVMTGERTVGRVIARPFFHDECGHFRRTKDRKDYSLEPPGQTLLDKLAAANIPVIGVGKIGDIFCERGISRSFHTGSNSEGLDLLARLIGDTEEGLVFVNLVETDMLFGHRNDVRGYSRALRLIDSRLEAIKMQLRKEDILIITADHGCDPTTPSTDHSREYVPLLIYGKQLSPCDLGTLEGFDNVARFIASAFGLDDGCELYKTVMRR</sequence>
<feature type="binding site" evidence="5">
    <location>
        <position position="9"/>
    </location>
    <ligand>
        <name>Mn(2+)</name>
        <dbReference type="ChEBI" id="CHEBI:29035"/>
        <label>1</label>
    </ligand>
</feature>
<protein>
    <recommendedName>
        <fullName evidence="5 6">Phosphopentomutase</fullName>
        <ecNumber evidence="5 6">5.4.2.7</ecNumber>
    </recommendedName>
    <alternativeName>
        <fullName evidence="5">Phosphodeoxyribomutase</fullName>
    </alternativeName>
</protein>
<dbReference type="InterPro" id="IPR017850">
    <property type="entry name" value="Alkaline_phosphatase_core_sf"/>
</dbReference>
<comment type="subcellular location">
    <subcellularLocation>
        <location evidence="5">Cytoplasm</location>
    </subcellularLocation>
</comment>
<dbReference type="InterPro" id="IPR024052">
    <property type="entry name" value="Phosphopentomutase_DeoB_cap_sf"/>
</dbReference>
<evidence type="ECO:0000256" key="5">
    <source>
        <dbReference type="HAMAP-Rule" id="MF_00740"/>
    </source>
</evidence>
<evidence type="ECO:0000256" key="3">
    <source>
        <dbReference type="ARBA" id="ARBA00023211"/>
    </source>
</evidence>
<comment type="catalytic activity">
    <reaction evidence="5">
        <text>2-deoxy-alpha-D-ribose 1-phosphate = 2-deoxy-D-ribose 5-phosphate</text>
        <dbReference type="Rhea" id="RHEA:27658"/>
        <dbReference type="ChEBI" id="CHEBI:57259"/>
        <dbReference type="ChEBI" id="CHEBI:62877"/>
        <dbReference type="EC" id="5.4.2.7"/>
    </reaction>
</comment>
<feature type="binding site" evidence="5">
    <location>
        <position position="326"/>
    </location>
    <ligand>
        <name>Mn(2+)</name>
        <dbReference type="ChEBI" id="CHEBI:29035"/>
        <label>1</label>
    </ligand>
</feature>
<keyword evidence="2 5" id="KW-0479">Metal-binding</keyword>
<keyword evidence="5" id="KW-0963">Cytoplasm</keyword>
<evidence type="ECO:0000313" key="8">
    <source>
        <dbReference type="EMBL" id="HIX51056.1"/>
    </source>
</evidence>
<feature type="binding site" evidence="5">
    <location>
        <position position="325"/>
    </location>
    <ligand>
        <name>Mn(2+)</name>
        <dbReference type="ChEBI" id="CHEBI:29035"/>
        <label>1</label>
    </ligand>
</feature>
<keyword evidence="4 5" id="KW-0413">Isomerase</keyword>
<gene>
    <name evidence="5" type="primary">deoB</name>
    <name evidence="8" type="ORF">H9851_07250</name>
</gene>
<dbReference type="HAMAP" id="MF_00740">
    <property type="entry name" value="Phosphopentomut"/>
    <property type="match status" value="1"/>
</dbReference>
<reference evidence="8" key="2">
    <citation type="submission" date="2021-04" db="EMBL/GenBank/DDBJ databases">
        <authorList>
            <person name="Gilroy R."/>
        </authorList>
    </citation>
    <scope>NUCLEOTIDE SEQUENCE</scope>
    <source>
        <strain evidence="8">2189</strain>
    </source>
</reference>
<keyword evidence="3 5" id="KW-0464">Manganese</keyword>
<name>A0A9D2AVW9_9FIRM</name>
<feature type="binding site" evidence="5">
    <location>
        <position position="337"/>
    </location>
    <ligand>
        <name>Mn(2+)</name>
        <dbReference type="ChEBI" id="CHEBI:29035"/>
        <label>2</label>
    </ligand>
</feature>
<dbReference type="CDD" id="cd16009">
    <property type="entry name" value="PPM"/>
    <property type="match status" value="1"/>
</dbReference>
<comment type="catalytic activity">
    <reaction evidence="5">
        <text>alpha-D-ribose 1-phosphate = D-ribose 5-phosphate</text>
        <dbReference type="Rhea" id="RHEA:18793"/>
        <dbReference type="ChEBI" id="CHEBI:57720"/>
        <dbReference type="ChEBI" id="CHEBI:78346"/>
        <dbReference type="EC" id="5.4.2.7"/>
    </reaction>
</comment>
<evidence type="ECO:0000256" key="1">
    <source>
        <dbReference type="ARBA" id="ARBA00010373"/>
    </source>
</evidence>
<evidence type="ECO:0000256" key="2">
    <source>
        <dbReference type="ARBA" id="ARBA00022723"/>
    </source>
</evidence>
<comment type="caution">
    <text evidence="8">The sequence shown here is derived from an EMBL/GenBank/DDBJ whole genome shotgun (WGS) entry which is preliminary data.</text>
</comment>
<dbReference type="EC" id="5.4.2.7" evidence="5 6"/>
<organism evidence="8 9">
    <name type="scientific">Candidatus Borkfalkia faecavium</name>
    <dbReference type="NCBI Taxonomy" id="2838508"/>
    <lineage>
        <taxon>Bacteria</taxon>
        <taxon>Bacillati</taxon>
        <taxon>Bacillota</taxon>
        <taxon>Clostridia</taxon>
        <taxon>Christensenellales</taxon>
        <taxon>Christensenellaceae</taxon>
        <taxon>Candidatus Borkfalkia</taxon>
    </lineage>
</organism>
<dbReference type="SUPFAM" id="SSF143856">
    <property type="entry name" value="DeoB insert domain-like"/>
    <property type="match status" value="1"/>
</dbReference>
<dbReference type="Proteomes" id="UP000886847">
    <property type="component" value="Unassembled WGS sequence"/>
</dbReference>
<dbReference type="Gene3D" id="3.30.70.1250">
    <property type="entry name" value="Phosphopentomutase"/>
    <property type="match status" value="1"/>
</dbReference>
<evidence type="ECO:0000259" key="7">
    <source>
        <dbReference type="Pfam" id="PF01676"/>
    </source>
</evidence>